<comment type="similarity">
    <text evidence="1">Belongs to the universal ribosomal protein uS11 family.</text>
</comment>
<evidence type="ECO:0000256" key="1">
    <source>
        <dbReference type="ARBA" id="ARBA00006194"/>
    </source>
</evidence>
<name>F8PR01_SERL3</name>
<dbReference type="GO" id="GO:1990904">
    <property type="term" value="C:ribonucleoprotein complex"/>
    <property type="evidence" value="ECO:0007669"/>
    <property type="project" value="UniProtKB-KW"/>
</dbReference>
<dbReference type="OMA" id="RPYYLHA"/>
<dbReference type="EMBL" id="GL945477">
    <property type="protein sequence ID" value="EGO01658.1"/>
    <property type="molecule type" value="Genomic_DNA"/>
</dbReference>
<evidence type="ECO:0000256" key="2">
    <source>
        <dbReference type="ARBA" id="ARBA00022980"/>
    </source>
</evidence>
<evidence type="ECO:0000313" key="5">
    <source>
        <dbReference type="Proteomes" id="UP000008063"/>
    </source>
</evidence>
<keyword evidence="3" id="KW-0687">Ribonucleoprotein</keyword>
<proteinExistence type="inferred from homology"/>
<dbReference type="STRING" id="936435.F8PR01"/>
<reference evidence="5" key="1">
    <citation type="journal article" date="2011" name="Science">
        <title>The plant cell wall-decomposing machinery underlies the functional diversity of forest fungi.</title>
        <authorList>
            <person name="Eastwood D.C."/>
            <person name="Floudas D."/>
            <person name="Binder M."/>
            <person name="Majcherczyk A."/>
            <person name="Schneider P."/>
            <person name="Aerts A."/>
            <person name="Asiegbu F.O."/>
            <person name="Baker S.E."/>
            <person name="Barry K."/>
            <person name="Bendiksby M."/>
            <person name="Blumentritt M."/>
            <person name="Coutinho P.M."/>
            <person name="Cullen D."/>
            <person name="de Vries R.P."/>
            <person name="Gathman A."/>
            <person name="Goodell B."/>
            <person name="Henrissat B."/>
            <person name="Ihrmark K."/>
            <person name="Kauserud H."/>
            <person name="Kohler A."/>
            <person name="LaButti K."/>
            <person name="Lapidus A."/>
            <person name="Lavin J.L."/>
            <person name="Lee Y.-H."/>
            <person name="Lindquist E."/>
            <person name="Lilly W."/>
            <person name="Lucas S."/>
            <person name="Morin E."/>
            <person name="Murat C."/>
            <person name="Oguiza J.A."/>
            <person name="Park J."/>
            <person name="Pisabarro A.G."/>
            <person name="Riley R."/>
            <person name="Rosling A."/>
            <person name="Salamov A."/>
            <person name="Schmidt O."/>
            <person name="Schmutz J."/>
            <person name="Skrede I."/>
            <person name="Stenlid J."/>
            <person name="Wiebenga A."/>
            <person name="Xie X."/>
            <person name="Kuees U."/>
            <person name="Hibbett D.S."/>
            <person name="Hoffmeister D."/>
            <person name="Hoegberg N."/>
            <person name="Martin F."/>
            <person name="Grigoriev I.V."/>
            <person name="Watkinson S.C."/>
        </authorList>
    </citation>
    <scope>NUCLEOTIDE SEQUENCE [LARGE SCALE GENOMIC DNA]</scope>
    <source>
        <strain evidence="5">strain S7.3</strain>
    </source>
</reference>
<dbReference type="Pfam" id="PF00411">
    <property type="entry name" value="Ribosomal_S11"/>
    <property type="match status" value="1"/>
</dbReference>
<evidence type="ECO:0000313" key="4">
    <source>
        <dbReference type="EMBL" id="EGO01658.1"/>
    </source>
</evidence>
<protein>
    <recommendedName>
        <fullName evidence="6">Translational machinery component</fullName>
    </recommendedName>
</protein>
<dbReference type="InParanoid" id="F8PR01"/>
<evidence type="ECO:0008006" key="6">
    <source>
        <dbReference type="Google" id="ProtNLM"/>
    </source>
</evidence>
<dbReference type="FunCoup" id="F8PR01">
    <property type="interactions" value="110"/>
</dbReference>
<organism evidence="5">
    <name type="scientific">Serpula lacrymans var. lacrymans (strain S7.3)</name>
    <name type="common">Dry rot fungus</name>
    <dbReference type="NCBI Taxonomy" id="936435"/>
    <lineage>
        <taxon>Eukaryota</taxon>
        <taxon>Fungi</taxon>
        <taxon>Dikarya</taxon>
        <taxon>Basidiomycota</taxon>
        <taxon>Agaricomycotina</taxon>
        <taxon>Agaricomycetes</taxon>
        <taxon>Agaricomycetidae</taxon>
        <taxon>Boletales</taxon>
        <taxon>Coniophorineae</taxon>
        <taxon>Serpulaceae</taxon>
        <taxon>Serpula</taxon>
    </lineage>
</organism>
<gene>
    <name evidence="4" type="ORF">SERLA73DRAFT_48989</name>
</gene>
<evidence type="ECO:0000256" key="3">
    <source>
        <dbReference type="ARBA" id="ARBA00023274"/>
    </source>
</evidence>
<dbReference type="InterPro" id="IPR001971">
    <property type="entry name" value="Ribosomal_uS11"/>
</dbReference>
<dbReference type="AlphaFoldDB" id="F8PR01"/>
<keyword evidence="2" id="KW-0689">Ribosomal protein</keyword>
<dbReference type="GO" id="GO:0006412">
    <property type="term" value="P:translation"/>
    <property type="evidence" value="ECO:0007669"/>
    <property type="project" value="InterPro"/>
</dbReference>
<dbReference type="OrthoDB" id="1654884at2759"/>
<dbReference type="GO" id="GO:0005840">
    <property type="term" value="C:ribosome"/>
    <property type="evidence" value="ECO:0007669"/>
    <property type="project" value="UniProtKB-KW"/>
</dbReference>
<dbReference type="Proteomes" id="UP000008063">
    <property type="component" value="Unassembled WGS sequence"/>
</dbReference>
<accession>F8PR01</accession>
<dbReference type="InterPro" id="IPR036967">
    <property type="entry name" value="Ribosomal_uS11_sf"/>
</dbReference>
<dbReference type="Gene3D" id="3.30.420.80">
    <property type="entry name" value="Ribosomal protein S11"/>
    <property type="match status" value="1"/>
</dbReference>
<keyword evidence="5" id="KW-1185">Reference proteome</keyword>
<dbReference type="HAMAP" id="MF_01310">
    <property type="entry name" value="Ribosomal_uS11"/>
    <property type="match status" value="1"/>
</dbReference>
<dbReference type="HOGENOM" id="CLU_072439_4_2_1"/>
<dbReference type="GO" id="GO:0003735">
    <property type="term" value="F:structural constituent of ribosome"/>
    <property type="evidence" value="ECO:0007669"/>
    <property type="project" value="InterPro"/>
</dbReference>
<sequence>MPPSPPPGSFPNPFRESEKKAKALTQAINPTYYLYVHSSRNNTIVTFTRPDGGTLKWWSGGSCGFKKANRAGYEAGYQCAVRAFAKIVEEAKSTPLTVGLRFKGFGQGREALYKALMASEGEAVRPLVVEVEDRTPIKIGGTRSKKTRRL</sequence>
<dbReference type="PANTHER" id="PTHR11759">
    <property type="entry name" value="40S RIBOSOMAL PROTEIN S14/30S RIBOSOMAL PROTEIN S11"/>
    <property type="match status" value="1"/>
</dbReference>
<dbReference type="PIRSF" id="PIRSF002131">
    <property type="entry name" value="Ribosomal_S11"/>
    <property type="match status" value="1"/>
</dbReference>
<dbReference type="SUPFAM" id="SSF53137">
    <property type="entry name" value="Translational machinery components"/>
    <property type="match status" value="1"/>
</dbReference>